<reference evidence="2 3" key="1">
    <citation type="submission" date="2019-01" db="EMBL/GenBank/DDBJ databases">
        <title>A draft genome assembly of the solar-powered sea slug Elysia chlorotica.</title>
        <authorList>
            <person name="Cai H."/>
            <person name="Li Q."/>
            <person name="Fang X."/>
            <person name="Li J."/>
            <person name="Curtis N.E."/>
            <person name="Altenburger A."/>
            <person name="Shibata T."/>
            <person name="Feng M."/>
            <person name="Maeda T."/>
            <person name="Schwartz J.A."/>
            <person name="Shigenobu S."/>
            <person name="Lundholm N."/>
            <person name="Nishiyama T."/>
            <person name="Yang H."/>
            <person name="Hasebe M."/>
            <person name="Li S."/>
            <person name="Pierce S.K."/>
            <person name="Wang J."/>
        </authorList>
    </citation>
    <scope>NUCLEOTIDE SEQUENCE [LARGE SCALE GENOMIC DNA]</scope>
    <source>
        <strain evidence="2">EC2010</strain>
        <tissue evidence="2">Whole organism of an adult</tissue>
    </source>
</reference>
<keyword evidence="3" id="KW-1185">Reference proteome</keyword>
<protein>
    <submittedName>
        <fullName evidence="2">Uncharacterized protein</fullName>
    </submittedName>
</protein>
<gene>
    <name evidence="2" type="ORF">EGW08_014444</name>
</gene>
<evidence type="ECO:0000313" key="3">
    <source>
        <dbReference type="Proteomes" id="UP000271974"/>
    </source>
</evidence>
<feature type="compositionally biased region" description="Basic and acidic residues" evidence="1">
    <location>
        <begin position="41"/>
        <end position="53"/>
    </location>
</feature>
<proteinExistence type="predicted"/>
<accession>A0A3S1B8R8</accession>
<feature type="compositionally biased region" description="Basic and acidic residues" evidence="1">
    <location>
        <begin position="90"/>
        <end position="99"/>
    </location>
</feature>
<sequence length="117" mass="11938">MKKDLTTGPNQVSTAMTGAKQTKSIPASEKVGGDGSNSISDKSKLLRNGHSEDGPYPGDSGHSENGNSGTDQLGEGRPSDLVGGPPENGHGGEEGEPVARTRAKTARPNGLRKSGKT</sequence>
<feature type="region of interest" description="Disordered" evidence="1">
    <location>
        <begin position="1"/>
        <end position="117"/>
    </location>
</feature>
<evidence type="ECO:0000256" key="1">
    <source>
        <dbReference type="SAM" id="MobiDB-lite"/>
    </source>
</evidence>
<feature type="compositionally biased region" description="Polar residues" evidence="1">
    <location>
        <begin position="7"/>
        <end position="25"/>
    </location>
</feature>
<dbReference type="EMBL" id="RQTK01000552">
    <property type="protein sequence ID" value="RUS77780.1"/>
    <property type="molecule type" value="Genomic_DNA"/>
</dbReference>
<dbReference type="AlphaFoldDB" id="A0A3S1B8R8"/>
<dbReference type="Proteomes" id="UP000271974">
    <property type="component" value="Unassembled WGS sequence"/>
</dbReference>
<feature type="non-terminal residue" evidence="2">
    <location>
        <position position="117"/>
    </location>
</feature>
<evidence type="ECO:0000313" key="2">
    <source>
        <dbReference type="EMBL" id="RUS77780.1"/>
    </source>
</evidence>
<organism evidence="2 3">
    <name type="scientific">Elysia chlorotica</name>
    <name type="common">Eastern emerald elysia</name>
    <name type="synonym">Sea slug</name>
    <dbReference type="NCBI Taxonomy" id="188477"/>
    <lineage>
        <taxon>Eukaryota</taxon>
        <taxon>Metazoa</taxon>
        <taxon>Spiralia</taxon>
        <taxon>Lophotrochozoa</taxon>
        <taxon>Mollusca</taxon>
        <taxon>Gastropoda</taxon>
        <taxon>Heterobranchia</taxon>
        <taxon>Euthyneura</taxon>
        <taxon>Panpulmonata</taxon>
        <taxon>Sacoglossa</taxon>
        <taxon>Placobranchoidea</taxon>
        <taxon>Plakobranchidae</taxon>
        <taxon>Elysia</taxon>
    </lineage>
</organism>
<name>A0A3S1B8R8_ELYCH</name>
<comment type="caution">
    <text evidence="2">The sequence shown here is derived from an EMBL/GenBank/DDBJ whole genome shotgun (WGS) entry which is preliminary data.</text>
</comment>